<sequence length="210" mass="23935">MYDNDAVDERDFRLRSALERSMDFTNQLKAKSQDLERMSLKLMNVDSLLESNEYRHQRDLFKLRRLESGLVLAKNREKLNLEYQDQLKAEIEQLKNENSELQHADAMLNGEAGALETQSIDELEQLELSLSKAMDNVRAAIRASYKAAIAQKHEDTLCVVCFAKPASVVLLPCRHQVLCSGCALRVTSCPIDRIDIQDKVLTFGLNAYKD</sequence>
<reference evidence="5" key="1">
    <citation type="journal article" date="2010" name="Genome Biol.">
        <title>Genome sequence of the necrotrophic plant pathogen Pythium ultimum reveals original pathogenicity mechanisms and effector repertoire.</title>
        <authorList>
            <person name="Levesque C.A."/>
            <person name="Brouwer H."/>
            <person name="Cano L."/>
            <person name="Hamilton J.P."/>
            <person name="Holt C."/>
            <person name="Huitema E."/>
            <person name="Raffaele S."/>
            <person name="Robideau G.P."/>
            <person name="Thines M."/>
            <person name="Win J."/>
            <person name="Zerillo M.M."/>
            <person name="Beakes G.W."/>
            <person name="Boore J.L."/>
            <person name="Busam D."/>
            <person name="Dumas B."/>
            <person name="Ferriera S."/>
            <person name="Fuerstenberg S.I."/>
            <person name="Gachon C.M."/>
            <person name="Gaulin E."/>
            <person name="Govers F."/>
            <person name="Grenville-Briggs L."/>
            <person name="Horner N."/>
            <person name="Hostetler J."/>
            <person name="Jiang R.H."/>
            <person name="Johnson J."/>
            <person name="Krajaejun T."/>
            <person name="Lin H."/>
            <person name="Meijer H.J."/>
            <person name="Moore B."/>
            <person name="Morris P."/>
            <person name="Phuntmart V."/>
            <person name="Puiu D."/>
            <person name="Shetty J."/>
            <person name="Stajich J.E."/>
            <person name="Tripathy S."/>
            <person name="Wawra S."/>
            <person name="van West P."/>
            <person name="Whitty B.R."/>
            <person name="Coutinho P.M."/>
            <person name="Henrissat B."/>
            <person name="Martin F."/>
            <person name="Thomas P.D."/>
            <person name="Tyler B.M."/>
            <person name="De Vries R.P."/>
            <person name="Kamoun S."/>
            <person name="Yandell M."/>
            <person name="Tisserat N."/>
            <person name="Buell C.R."/>
        </authorList>
    </citation>
    <scope>NUCLEOTIDE SEQUENCE</scope>
    <source>
        <strain evidence="5">DAOM:BR144</strain>
    </source>
</reference>
<evidence type="ECO:0000259" key="3">
    <source>
        <dbReference type="PROSITE" id="PS50089"/>
    </source>
</evidence>
<organism evidence="4 5">
    <name type="scientific">Globisporangium ultimum (strain ATCC 200006 / CBS 805.95 / DAOM BR144)</name>
    <name type="common">Pythium ultimum</name>
    <dbReference type="NCBI Taxonomy" id="431595"/>
    <lineage>
        <taxon>Eukaryota</taxon>
        <taxon>Sar</taxon>
        <taxon>Stramenopiles</taxon>
        <taxon>Oomycota</taxon>
        <taxon>Peronosporomycetes</taxon>
        <taxon>Pythiales</taxon>
        <taxon>Pythiaceae</taxon>
        <taxon>Globisporangium</taxon>
    </lineage>
</organism>
<dbReference type="HOGENOM" id="CLU_1312375_0_0_1"/>
<dbReference type="Pfam" id="PF13920">
    <property type="entry name" value="zf-C3HC4_3"/>
    <property type="match status" value="1"/>
</dbReference>
<feature type="domain" description="RING-type" evidence="3">
    <location>
        <begin position="158"/>
        <end position="193"/>
    </location>
</feature>
<keyword evidence="5" id="KW-1185">Reference proteome</keyword>
<dbReference type="PANTHER" id="PTHR14879">
    <property type="entry name" value="CASPASE REGULATOR, RING FINGER DOMAIN-CONTAINING"/>
    <property type="match status" value="1"/>
</dbReference>
<dbReference type="GO" id="GO:0008270">
    <property type="term" value="F:zinc ion binding"/>
    <property type="evidence" value="ECO:0007669"/>
    <property type="project" value="UniProtKB-KW"/>
</dbReference>
<keyword evidence="1" id="KW-0479">Metal-binding</keyword>
<reference evidence="5" key="2">
    <citation type="submission" date="2010-04" db="EMBL/GenBank/DDBJ databases">
        <authorList>
            <person name="Buell R."/>
            <person name="Hamilton J."/>
            <person name="Hostetler J."/>
        </authorList>
    </citation>
    <scope>NUCLEOTIDE SEQUENCE [LARGE SCALE GENOMIC DNA]</scope>
    <source>
        <strain evidence="5">DAOM:BR144</strain>
    </source>
</reference>
<keyword evidence="2" id="KW-0175">Coiled coil</keyword>
<dbReference type="Proteomes" id="UP000019132">
    <property type="component" value="Unassembled WGS sequence"/>
</dbReference>
<dbReference type="PROSITE" id="PS50089">
    <property type="entry name" value="ZF_RING_2"/>
    <property type="match status" value="1"/>
</dbReference>
<keyword evidence="1" id="KW-0863">Zinc-finger</keyword>
<feature type="coiled-coil region" evidence="2">
    <location>
        <begin position="80"/>
        <end position="143"/>
    </location>
</feature>
<dbReference type="PANTHER" id="PTHR14879:SF5">
    <property type="entry name" value="RING-TYPE DOMAIN-CONTAINING PROTEIN"/>
    <property type="match status" value="1"/>
</dbReference>
<dbReference type="InterPro" id="IPR051728">
    <property type="entry name" value="RING-FYVE_E3_ubiquitin-ligase"/>
</dbReference>
<evidence type="ECO:0000256" key="2">
    <source>
        <dbReference type="SAM" id="Coils"/>
    </source>
</evidence>
<dbReference type="eggNOG" id="ENOG502RUVN">
    <property type="taxonomic scope" value="Eukaryota"/>
</dbReference>
<evidence type="ECO:0000313" key="5">
    <source>
        <dbReference type="Proteomes" id="UP000019132"/>
    </source>
</evidence>
<evidence type="ECO:0000256" key="1">
    <source>
        <dbReference type="PROSITE-ProRule" id="PRU00175"/>
    </source>
</evidence>
<dbReference type="InterPro" id="IPR001841">
    <property type="entry name" value="Znf_RING"/>
</dbReference>
<dbReference type="EMBL" id="GL376623">
    <property type="status" value="NOT_ANNOTATED_CDS"/>
    <property type="molecule type" value="Genomic_DNA"/>
</dbReference>
<dbReference type="SUPFAM" id="SSF57850">
    <property type="entry name" value="RING/U-box"/>
    <property type="match status" value="1"/>
</dbReference>
<name>K3WZ16_GLOUD</name>
<dbReference type="Gene3D" id="3.30.40.10">
    <property type="entry name" value="Zinc/RING finger domain, C3HC4 (zinc finger)"/>
    <property type="match status" value="1"/>
</dbReference>
<dbReference type="OMA" id="HQQNCIL"/>
<dbReference type="AlphaFoldDB" id="K3WZ16"/>
<dbReference type="VEuPathDB" id="FungiDB:PYU1_G010195"/>
<keyword evidence="1" id="KW-0862">Zinc</keyword>
<accession>K3WZ16</accession>
<dbReference type="EnsemblProtists" id="PYU1_T010215">
    <property type="protein sequence ID" value="PYU1_T010215"/>
    <property type="gene ID" value="PYU1_G010195"/>
</dbReference>
<dbReference type="SMART" id="SM00184">
    <property type="entry name" value="RING"/>
    <property type="match status" value="1"/>
</dbReference>
<protein>
    <recommendedName>
        <fullName evidence="3">RING-type domain-containing protein</fullName>
    </recommendedName>
</protein>
<proteinExistence type="predicted"/>
<reference evidence="4" key="3">
    <citation type="submission" date="2015-02" db="UniProtKB">
        <authorList>
            <consortium name="EnsemblProtists"/>
        </authorList>
    </citation>
    <scope>IDENTIFICATION</scope>
    <source>
        <strain evidence="4">DAOM BR144</strain>
    </source>
</reference>
<evidence type="ECO:0000313" key="4">
    <source>
        <dbReference type="EnsemblProtists" id="PYU1_T010215"/>
    </source>
</evidence>
<dbReference type="InterPro" id="IPR013083">
    <property type="entry name" value="Znf_RING/FYVE/PHD"/>
</dbReference>
<dbReference type="InParanoid" id="K3WZ16"/>